<accession>A0A9P4U8K2</accession>
<dbReference type="InterPro" id="IPR044595">
    <property type="entry name" value="KMD1-4"/>
</dbReference>
<dbReference type="GO" id="GO:2000762">
    <property type="term" value="P:regulation of phenylpropanoid metabolic process"/>
    <property type="evidence" value="ECO:0007669"/>
    <property type="project" value="InterPro"/>
</dbReference>
<feature type="signal peptide" evidence="1">
    <location>
        <begin position="1"/>
        <end position="17"/>
    </location>
</feature>
<keyword evidence="3" id="KW-1185">Reference proteome</keyword>
<keyword evidence="1" id="KW-0732">Signal</keyword>
<dbReference type="Pfam" id="PF01344">
    <property type="entry name" value="Kelch_1"/>
    <property type="match status" value="1"/>
</dbReference>
<gene>
    <name evidence="2" type="ORF">P171DRAFT_421581</name>
</gene>
<name>A0A9P4U8K2_9PLEO</name>
<dbReference type="EMBL" id="MU001508">
    <property type="protein sequence ID" value="KAF2440137.1"/>
    <property type="molecule type" value="Genomic_DNA"/>
</dbReference>
<feature type="chain" id="PRO_5040336887" evidence="1">
    <location>
        <begin position="18"/>
        <end position="329"/>
    </location>
</feature>
<dbReference type="AlphaFoldDB" id="A0A9P4U8K2"/>
<organism evidence="2 3">
    <name type="scientific">Karstenula rhodostoma CBS 690.94</name>
    <dbReference type="NCBI Taxonomy" id="1392251"/>
    <lineage>
        <taxon>Eukaryota</taxon>
        <taxon>Fungi</taxon>
        <taxon>Dikarya</taxon>
        <taxon>Ascomycota</taxon>
        <taxon>Pezizomycotina</taxon>
        <taxon>Dothideomycetes</taxon>
        <taxon>Pleosporomycetidae</taxon>
        <taxon>Pleosporales</taxon>
        <taxon>Massarineae</taxon>
        <taxon>Didymosphaeriaceae</taxon>
        <taxon>Karstenula</taxon>
    </lineage>
</organism>
<comment type="caution">
    <text evidence="2">The sequence shown here is derived from an EMBL/GenBank/DDBJ whole genome shotgun (WGS) entry which is preliminary data.</text>
</comment>
<dbReference type="Pfam" id="PF24681">
    <property type="entry name" value="Kelch_KLHDC2_KLHL20_DRC7"/>
    <property type="match status" value="1"/>
</dbReference>
<sequence>MHLLALFAPISASFVVSETWNPLPSIPIAPRQEHTTVFLPPNNVVVIGGITNGTQSTTSIVQSYSIAHRKWTSLPPLPIPLNHPNAAVISGTLYIFGGLAQTNTSWTAVSDSWRYDAKRKTWRPIADVPNGGIGSAAIGVWDGKIILAGGLQEILLVSPYTQSTVPNVHVYDTVTNTYLALPSAAAKLPDARDHACGAVIDRRFYVLGGRERGQLTGKSSVLVLDLDYLDKGWSVADGTMPSPRAGLACGVVEKRVYTFGGEGNLKVESGVWNSTEVYDVETDGWETLGEMKVPRHGGGAVAVGGKIYVPGGGDVIGMSPMSYVDVLIP</sequence>
<dbReference type="PANTHER" id="PTHR46407:SF3">
    <property type="entry name" value="OS02G0208700 PROTEIN"/>
    <property type="match status" value="1"/>
</dbReference>
<dbReference type="SMART" id="SM00612">
    <property type="entry name" value="Kelch"/>
    <property type="match status" value="4"/>
</dbReference>
<evidence type="ECO:0000313" key="3">
    <source>
        <dbReference type="Proteomes" id="UP000799764"/>
    </source>
</evidence>
<dbReference type="PANTHER" id="PTHR46407">
    <property type="entry name" value="OS02G0208700 PROTEIN"/>
    <property type="match status" value="1"/>
</dbReference>
<proteinExistence type="predicted"/>
<dbReference type="OrthoDB" id="45365at2759"/>
<dbReference type="Gene3D" id="2.120.10.80">
    <property type="entry name" value="Kelch-type beta propeller"/>
    <property type="match status" value="2"/>
</dbReference>
<dbReference type="Proteomes" id="UP000799764">
    <property type="component" value="Unassembled WGS sequence"/>
</dbReference>
<evidence type="ECO:0000256" key="1">
    <source>
        <dbReference type="SAM" id="SignalP"/>
    </source>
</evidence>
<dbReference type="InterPro" id="IPR006652">
    <property type="entry name" value="Kelch_1"/>
</dbReference>
<protein>
    <submittedName>
        <fullName evidence="2">Galactose oxidase</fullName>
    </submittedName>
</protein>
<dbReference type="InterPro" id="IPR015915">
    <property type="entry name" value="Kelch-typ_b-propeller"/>
</dbReference>
<evidence type="ECO:0000313" key="2">
    <source>
        <dbReference type="EMBL" id="KAF2440137.1"/>
    </source>
</evidence>
<reference evidence="2" key="1">
    <citation type="journal article" date="2020" name="Stud. Mycol.">
        <title>101 Dothideomycetes genomes: a test case for predicting lifestyles and emergence of pathogens.</title>
        <authorList>
            <person name="Haridas S."/>
            <person name="Albert R."/>
            <person name="Binder M."/>
            <person name="Bloem J."/>
            <person name="Labutti K."/>
            <person name="Salamov A."/>
            <person name="Andreopoulos B."/>
            <person name="Baker S."/>
            <person name="Barry K."/>
            <person name="Bills G."/>
            <person name="Bluhm B."/>
            <person name="Cannon C."/>
            <person name="Castanera R."/>
            <person name="Culley D."/>
            <person name="Daum C."/>
            <person name="Ezra D."/>
            <person name="Gonzalez J."/>
            <person name="Henrissat B."/>
            <person name="Kuo A."/>
            <person name="Liang C."/>
            <person name="Lipzen A."/>
            <person name="Lutzoni F."/>
            <person name="Magnuson J."/>
            <person name="Mondo S."/>
            <person name="Nolan M."/>
            <person name="Ohm R."/>
            <person name="Pangilinan J."/>
            <person name="Park H.-J."/>
            <person name="Ramirez L."/>
            <person name="Alfaro M."/>
            <person name="Sun H."/>
            <person name="Tritt A."/>
            <person name="Yoshinaga Y."/>
            <person name="Zwiers L.-H."/>
            <person name="Turgeon B."/>
            <person name="Goodwin S."/>
            <person name="Spatafora J."/>
            <person name="Crous P."/>
            <person name="Grigoriev I."/>
        </authorList>
    </citation>
    <scope>NUCLEOTIDE SEQUENCE</scope>
    <source>
        <strain evidence="2">CBS 690.94</strain>
    </source>
</reference>
<dbReference type="SUPFAM" id="SSF117281">
    <property type="entry name" value="Kelch motif"/>
    <property type="match status" value="1"/>
</dbReference>